<feature type="domain" description="PB1" evidence="7">
    <location>
        <begin position="881"/>
        <end position="963"/>
    </location>
</feature>
<feature type="compositionally biased region" description="Low complexity" evidence="5">
    <location>
        <begin position="580"/>
        <end position="591"/>
    </location>
</feature>
<dbReference type="InterPro" id="IPR000270">
    <property type="entry name" value="PB1_dom"/>
</dbReference>
<feature type="domain" description="RWP-RK" evidence="6">
    <location>
        <begin position="587"/>
        <end position="675"/>
    </location>
</feature>
<dbReference type="InParanoid" id="A0A1U7YU45"/>
<protein>
    <submittedName>
        <fullName evidence="9">Protein NLP9-like</fullName>
    </submittedName>
</protein>
<dbReference type="InterPro" id="IPR003035">
    <property type="entry name" value="RWP-RK_dom"/>
</dbReference>
<dbReference type="FunCoup" id="A0A1U7YU45">
    <property type="interactions" value="479"/>
</dbReference>
<keyword evidence="2" id="KW-0238">DNA-binding</keyword>
<keyword evidence="3" id="KW-0804">Transcription</keyword>
<evidence type="ECO:0000259" key="6">
    <source>
        <dbReference type="PROSITE" id="PS51519"/>
    </source>
</evidence>
<dbReference type="RefSeq" id="XP_010242719.1">
    <property type="nucleotide sequence ID" value="XM_010244417.2"/>
</dbReference>
<keyword evidence="4" id="KW-0539">Nucleus</keyword>
<dbReference type="STRING" id="4432.A0A1U7YU45"/>
<dbReference type="OMA" id="HRMFAMW"/>
<dbReference type="InterPro" id="IPR055081">
    <property type="entry name" value="NLP1-9_GAF"/>
</dbReference>
<dbReference type="InterPro" id="IPR045012">
    <property type="entry name" value="NLP"/>
</dbReference>
<dbReference type="Proteomes" id="UP000189703">
    <property type="component" value="Unplaced"/>
</dbReference>
<feature type="region of interest" description="Disordered" evidence="5">
    <location>
        <begin position="574"/>
        <end position="603"/>
    </location>
</feature>
<evidence type="ECO:0000259" key="7">
    <source>
        <dbReference type="PROSITE" id="PS51745"/>
    </source>
</evidence>
<name>A0A1U7YU45_NELNU</name>
<proteinExistence type="predicted"/>
<dbReference type="SMART" id="SM00666">
    <property type="entry name" value="PB1"/>
    <property type="match status" value="1"/>
</dbReference>
<dbReference type="Gene3D" id="3.10.20.90">
    <property type="entry name" value="Phosphatidylinositol 3-kinase Catalytic Subunit, Chain A, domain 1"/>
    <property type="match status" value="1"/>
</dbReference>
<dbReference type="AlphaFoldDB" id="A0A1U7YU45"/>
<keyword evidence="1" id="KW-0805">Transcription regulation</keyword>
<evidence type="ECO:0000256" key="2">
    <source>
        <dbReference type="ARBA" id="ARBA00023125"/>
    </source>
</evidence>
<organism evidence="8 9">
    <name type="scientific">Nelumbo nucifera</name>
    <name type="common">Sacred lotus</name>
    <dbReference type="NCBI Taxonomy" id="4432"/>
    <lineage>
        <taxon>Eukaryota</taxon>
        <taxon>Viridiplantae</taxon>
        <taxon>Streptophyta</taxon>
        <taxon>Embryophyta</taxon>
        <taxon>Tracheophyta</taxon>
        <taxon>Spermatophyta</taxon>
        <taxon>Magnoliopsida</taxon>
        <taxon>Proteales</taxon>
        <taxon>Nelumbonaceae</taxon>
        <taxon>Nelumbo</taxon>
    </lineage>
</organism>
<sequence>MEYPFQPRENGVNYWTSSSAHMEGFPSVEGGTRNPISEDSFNGLSEFINSDTYVDFCTSLSSADLVLPSNGLSSVPPIPSNFASAIPYNYSAQISGVLPVNNGDPLGTVGSSSSCADKTVFQQMGTQIGFSLSSSDADDLDGKQNNGYFPQPSISGSGNHIISRSIGWLPAEQMLKALSLFKESSGGGILAQFWVPIKHGNDFVLSTCDQPYLLDKILSGYRDASRAFTFSPREVPGSFLGLPGRVFISKMPEWTSNVVYYNKTEYLRLKHAIDHQVRGSLALPVFSPHHRSCFAVLELVTVKEKPNFDEEMETACRALEAVNLRTTAPPRVHSQSLSKSQRAALAEIADILKAVCHAHSLPLALTWIPCSYIDGVSDEFTRECIVEGNASPSEKCILCIEDTACYVNDAKMQGFVHACTEHHLEKGQGIAGKALQSNHPFFSPDVKVYSINEYPLVHHARKFDLNSAVAIRLRSTFTGDDDYILEFFLPVNCKRSSEQQLLLNNLSSTMQRLCRSLRTVSDAELVRSEDSKLGHEKGAQENSMPTVMSLKGSQPALLDGDLDSNEMVASHVFNPRTDGQNADASNNQASNDPRKQVEKKRNTAEKNISLSVLQQYFSGSLKDAAKSIGVCPTTLKRICRQHGISRWPSRKINKVNRSLRKIQTVIDSVQGVQGGLKFDPITGEFVAAAPIVQDLEARTNMFSANKNLAARNPDPASQGVASAIPILHTEGEGTTVKLEEDDCSGTTQGVPVGNMLLPNTFEGEREKSNNPSVGFSHDSKFATLDSGLLQPVRCNRWDPHKGGLSLESSDCHITSRSSSSMAVNDDMDTGIDGDAQPSSSGMTDSSNGSGSMMNGSASSSPRFLEQKSSRVKACNKDSGLIITIKATYKDDTVRFKFGPGMGCFQLMDEIAKRFKLQPGTFQLKYLDDEAEWVLLMSDSDLQECLEILESIGSRSVKLMVRDLPLATGSSDSSNCLFIGSL</sequence>
<evidence type="ECO:0000313" key="8">
    <source>
        <dbReference type="Proteomes" id="UP000189703"/>
    </source>
</evidence>
<feature type="region of interest" description="Disordered" evidence="5">
    <location>
        <begin position="816"/>
        <end position="862"/>
    </location>
</feature>
<evidence type="ECO:0000256" key="3">
    <source>
        <dbReference type="ARBA" id="ARBA00023163"/>
    </source>
</evidence>
<keyword evidence="8" id="KW-1185">Reference proteome</keyword>
<dbReference type="PANTHER" id="PTHR32002:SF41">
    <property type="entry name" value="PROTEIN NLP8"/>
    <property type="match status" value="1"/>
</dbReference>
<evidence type="ECO:0000256" key="1">
    <source>
        <dbReference type="ARBA" id="ARBA00023015"/>
    </source>
</evidence>
<dbReference type="OrthoDB" id="6270329at2759"/>
<dbReference type="SUPFAM" id="SSF54277">
    <property type="entry name" value="CAD &amp; PB1 domains"/>
    <property type="match status" value="1"/>
</dbReference>
<dbReference type="Pfam" id="PF00564">
    <property type="entry name" value="PB1"/>
    <property type="match status" value="1"/>
</dbReference>
<dbReference type="PROSITE" id="PS51745">
    <property type="entry name" value="PB1"/>
    <property type="match status" value="1"/>
</dbReference>
<evidence type="ECO:0000256" key="4">
    <source>
        <dbReference type="ARBA" id="ARBA00023242"/>
    </source>
</evidence>
<dbReference type="GO" id="GO:0003700">
    <property type="term" value="F:DNA-binding transcription factor activity"/>
    <property type="evidence" value="ECO:0007669"/>
    <property type="project" value="InterPro"/>
</dbReference>
<dbReference type="InterPro" id="IPR053793">
    <property type="entry name" value="PB1-like"/>
</dbReference>
<dbReference type="Pfam" id="PF22922">
    <property type="entry name" value="GAF_NLP"/>
    <property type="match status" value="1"/>
</dbReference>
<evidence type="ECO:0000313" key="9">
    <source>
        <dbReference type="RefSeq" id="XP_010242719.1"/>
    </source>
</evidence>
<dbReference type="PROSITE" id="PS51519">
    <property type="entry name" value="RWP_RK"/>
    <property type="match status" value="1"/>
</dbReference>
<feature type="compositionally biased region" description="Basic and acidic residues" evidence="5">
    <location>
        <begin position="592"/>
        <end position="603"/>
    </location>
</feature>
<dbReference type="Pfam" id="PF02042">
    <property type="entry name" value="RWP-RK"/>
    <property type="match status" value="1"/>
</dbReference>
<dbReference type="eggNOG" id="ENOG502QQ6H">
    <property type="taxonomic scope" value="Eukaryota"/>
</dbReference>
<accession>A0A1U7YU45</accession>
<dbReference type="InterPro" id="IPR034891">
    <property type="entry name" value="PB1_NLP"/>
</dbReference>
<feature type="compositionally biased region" description="Low complexity" evidence="5">
    <location>
        <begin position="838"/>
        <end position="860"/>
    </location>
</feature>
<dbReference type="CDD" id="cd06407">
    <property type="entry name" value="PB1_NLP"/>
    <property type="match status" value="1"/>
</dbReference>
<reference evidence="9" key="1">
    <citation type="submission" date="2025-08" db="UniProtKB">
        <authorList>
            <consortium name="RefSeq"/>
        </authorList>
    </citation>
    <scope>IDENTIFICATION</scope>
</reference>
<dbReference type="PANTHER" id="PTHR32002">
    <property type="entry name" value="PROTEIN NLP8"/>
    <property type="match status" value="1"/>
</dbReference>
<dbReference type="GeneID" id="104587003"/>
<gene>
    <name evidence="9" type="primary">LOC104587003</name>
</gene>
<evidence type="ECO:0000256" key="5">
    <source>
        <dbReference type="SAM" id="MobiDB-lite"/>
    </source>
</evidence>
<dbReference type="GO" id="GO:0003677">
    <property type="term" value="F:DNA binding"/>
    <property type="evidence" value="ECO:0007669"/>
    <property type="project" value="UniProtKB-KW"/>
</dbReference>
<dbReference type="KEGG" id="nnu:104587003"/>